<dbReference type="AlphaFoldDB" id="A0A0G9HBI5"/>
<keyword evidence="2" id="KW-1185">Reference proteome</keyword>
<protein>
    <submittedName>
        <fullName evidence="1">Uncharacterized protein</fullName>
    </submittedName>
</protein>
<sequence length="91" mass="9979">MSASKGNTQGVGFHYHIDPEATAHDLMNEATEWLQYARSLTRLLSDLIHEADTVDCQRLAHSLEAIGALTHMGVQCTAQAHARMCWENSGG</sequence>
<evidence type="ECO:0000313" key="2">
    <source>
        <dbReference type="Proteomes" id="UP000182987"/>
    </source>
</evidence>
<proteinExistence type="predicted"/>
<dbReference type="OrthoDB" id="5957866at2"/>
<gene>
    <name evidence="1" type="ORF">BJI69_19835</name>
</gene>
<name>A0A0G9HBI5_9GAMM</name>
<dbReference type="PATRIC" id="fig|1440763.5.peg.1658"/>
<dbReference type="EMBL" id="CP017480">
    <property type="protein sequence ID" value="APG05931.1"/>
    <property type="molecule type" value="Genomic_DNA"/>
</dbReference>
<reference evidence="2" key="1">
    <citation type="submission" date="2016-09" db="EMBL/GenBank/DDBJ databases">
        <authorList>
            <person name="Lysoe E."/>
        </authorList>
    </citation>
    <scope>NUCLEOTIDE SEQUENCE [LARGE SCALE GENOMIC DNA]</scope>
    <source>
        <strain evidence="2">LJ96T</strain>
    </source>
</reference>
<dbReference type="RefSeq" id="WP_046967449.1">
    <property type="nucleotide sequence ID" value="NZ_CP017480.1"/>
</dbReference>
<accession>A0A0G9HBI5</accession>
<organism evidence="1 2">
    <name type="scientific">Luteibacter rhizovicinus DSM 16549</name>
    <dbReference type="NCBI Taxonomy" id="1440763"/>
    <lineage>
        <taxon>Bacteria</taxon>
        <taxon>Pseudomonadati</taxon>
        <taxon>Pseudomonadota</taxon>
        <taxon>Gammaproteobacteria</taxon>
        <taxon>Lysobacterales</taxon>
        <taxon>Rhodanobacteraceae</taxon>
        <taxon>Luteibacter</taxon>
    </lineage>
</organism>
<dbReference type="Proteomes" id="UP000182987">
    <property type="component" value="Chromosome"/>
</dbReference>
<dbReference type="KEGG" id="lrz:BJI69_19835"/>
<evidence type="ECO:0000313" key="1">
    <source>
        <dbReference type="EMBL" id="APG05931.1"/>
    </source>
</evidence>